<organism evidence="1 2">
    <name type="scientific">Dietzia timorensis</name>
    <dbReference type="NCBI Taxonomy" id="499555"/>
    <lineage>
        <taxon>Bacteria</taxon>
        <taxon>Bacillati</taxon>
        <taxon>Actinomycetota</taxon>
        <taxon>Actinomycetes</taxon>
        <taxon>Mycobacteriales</taxon>
        <taxon>Dietziaceae</taxon>
        <taxon>Dietzia</taxon>
    </lineage>
</organism>
<sequence length="408" mass="45158">MSYIYEECIDLLNENLVEKLGWTPIEGAAFVRPFSVEGAASSLLRWRVSPRVFDLGPRIWMNCEFALEAEVSSADAPSSLSRFARARGPETESHWSALYESSPFHETTWAPTTAGCVDLDAAAGLVQKFVLDPTLEFAVSDPAWLTTSKVSQIALTSSDGYRVDPKRWRTAVIVLAMCGHPKYASEIIDEVGTRPRMPIDSDAALSECRAEVESISTCDSALLSLTDDDLGVPPLFPRQGEVVPARASFRRGAERPVAIPEPQAGPELLEESFLGFNDLETWLGGMSILDVEFFVYDIAGATTGDRCGAVDAPVIERHLLDTFASWDEAARPENRDLLDRYQRHLGQMVLTLEPGRWAERWNGNGFLDPFVKLDSGNVLDPTVFIREALIRRSGETYARLVDVINANR</sequence>
<reference evidence="1 2" key="1">
    <citation type="submission" date="2016-06" db="EMBL/GenBank/DDBJ databases">
        <title>Complete genome sequence of a saline-alkali tolerant type strain Dietzia timorensis ID05-A0528T.</title>
        <authorList>
            <person name="Wu X."/>
        </authorList>
    </citation>
    <scope>NUCLEOTIDE SEQUENCE [LARGE SCALE GENOMIC DNA]</scope>
    <source>
        <strain evidence="1 2">ID05-A0528</strain>
    </source>
</reference>
<name>A0A173LMH5_9ACTN</name>
<protein>
    <submittedName>
        <fullName evidence="1">Uncharacterized protein</fullName>
    </submittedName>
</protein>
<dbReference type="EMBL" id="CP015961">
    <property type="protein sequence ID" value="ANI93083.1"/>
    <property type="molecule type" value="Genomic_DNA"/>
</dbReference>
<gene>
    <name evidence="1" type="ORF">BJL86_2319</name>
</gene>
<evidence type="ECO:0000313" key="2">
    <source>
        <dbReference type="Proteomes" id="UP000186104"/>
    </source>
</evidence>
<proteinExistence type="predicted"/>
<keyword evidence="2" id="KW-1185">Reference proteome</keyword>
<dbReference type="Proteomes" id="UP000186104">
    <property type="component" value="Chromosome"/>
</dbReference>
<dbReference type="KEGG" id="dtm:BJL86_2319"/>
<evidence type="ECO:0000313" key="1">
    <source>
        <dbReference type="EMBL" id="ANI93083.1"/>
    </source>
</evidence>
<dbReference type="STRING" id="499555.BJL86_2319"/>
<accession>A0A173LMH5</accession>
<dbReference type="RefSeq" id="WP_156515241.1">
    <property type="nucleotide sequence ID" value="NZ_CP015961.1"/>
</dbReference>
<dbReference type="AlphaFoldDB" id="A0A173LMH5"/>